<evidence type="ECO:0000313" key="2">
    <source>
        <dbReference type="Proteomes" id="UP000308600"/>
    </source>
</evidence>
<evidence type="ECO:0000313" key="1">
    <source>
        <dbReference type="EMBL" id="TFK75009.1"/>
    </source>
</evidence>
<gene>
    <name evidence="1" type="ORF">BDN72DRAFT_886110</name>
</gene>
<keyword evidence="2" id="KW-1185">Reference proteome</keyword>
<sequence>MDPSPSTVGCFGGMFKRRKHRRDKKPLPTSAEKTVTVNSVSEHSGATVGQHQCSYFSPACNFAYGNAKDAWREIEVPPSYTATELSSMSPEVLQTVETTLDGLNASLRELSLEIHSHPEIMFEERHTHDLLTAFMSTHGFKVTRHYLGLETAWRAEFTNGSGGRVLGINSEMDALRGIGHACGHNLIAISGVGVAIAVKKALETHNVPGKVVLLGTPAEEGGAGKAILLERGGYADMDACIMCHPGPGLPRSISVGTTIAMQEIEIEYYGHSAHAGAAPWEGTNALDAAFLAYSGISVLRQQMKPDHRIHGIVLGKDWSSNVIPDYAKMLWGVRAPNWNELQAFVKRAIACFEGAALATSCTLKIKADLPYFDLHQNHILADAFADIVGQRYGVLTTTTDSTASTDFGNISYALPSLHPVFAIPTQPNGGNHTPAFAAAAATEQAHAATIMVSKGLALTGFKILEDAIFFKEVRGAFDTWKEGSSE</sequence>
<name>A0ACD3BAG7_9AGAR</name>
<accession>A0ACD3BAG7</accession>
<dbReference type="EMBL" id="ML208265">
    <property type="protein sequence ID" value="TFK75009.1"/>
    <property type="molecule type" value="Genomic_DNA"/>
</dbReference>
<organism evidence="1 2">
    <name type="scientific">Pluteus cervinus</name>
    <dbReference type="NCBI Taxonomy" id="181527"/>
    <lineage>
        <taxon>Eukaryota</taxon>
        <taxon>Fungi</taxon>
        <taxon>Dikarya</taxon>
        <taxon>Basidiomycota</taxon>
        <taxon>Agaricomycotina</taxon>
        <taxon>Agaricomycetes</taxon>
        <taxon>Agaricomycetidae</taxon>
        <taxon>Agaricales</taxon>
        <taxon>Pluteineae</taxon>
        <taxon>Pluteaceae</taxon>
        <taxon>Pluteus</taxon>
    </lineage>
</organism>
<reference evidence="1 2" key="1">
    <citation type="journal article" date="2019" name="Nat. Ecol. Evol.">
        <title>Megaphylogeny resolves global patterns of mushroom evolution.</title>
        <authorList>
            <person name="Varga T."/>
            <person name="Krizsan K."/>
            <person name="Foldi C."/>
            <person name="Dima B."/>
            <person name="Sanchez-Garcia M."/>
            <person name="Sanchez-Ramirez S."/>
            <person name="Szollosi G.J."/>
            <person name="Szarkandi J.G."/>
            <person name="Papp V."/>
            <person name="Albert L."/>
            <person name="Andreopoulos W."/>
            <person name="Angelini C."/>
            <person name="Antonin V."/>
            <person name="Barry K.W."/>
            <person name="Bougher N.L."/>
            <person name="Buchanan P."/>
            <person name="Buyck B."/>
            <person name="Bense V."/>
            <person name="Catcheside P."/>
            <person name="Chovatia M."/>
            <person name="Cooper J."/>
            <person name="Damon W."/>
            <person name="Desjardin D."/>
            <person name="Finy P."/>
            <person name="Geml J."/>
            <person name="Haridas S."/>
            <person name="Hughes K."/>
            <person name="Justo A."/>
            <person name="Karasinski D."/>
            <person name="Kautmanova I."/>
            <person name="Kiss B."/>
            <person name="Kocsube S."/>
            <person name="Kotiranta H."/>
            <person name="LaButti K.M."/>
            <person name="Lechner B.E."/>
            <person name="Liimatainen K."/>
            <person name="Lipzen A."/>
            <person name="Lukacs Z."/>
            <person name="Mihaltcheva S."/>
            <person name="Morgado L.N."/>
            <person name="Niskanen T."/>
            <person name="Noordeloos M.E."/>
            <person name="Ohm R.A."/>
            <person name="Ortiz-Santana B."/>
            <person name="Ovrebo C."/>
            <person name="Racz N."/>
            <person name="Riley R."/>
            <person name="Savchenko A."/>
            <person name="Shiryaev A."/>
            <person name="Soop K."/>
            <person name="Spirin V."/>
            <person name="Szebenyi C."/>
            <person name="Tomsovsky M."/>
            <person name="Tulloss R.E."/>
            <person name="Uehling J."/>
            <person name="Grigoriev I.V."/>
            <person name="Vagvolgyi C."/>
            <person name="Papp T."/>
            <person name="Martin F.M."/>
            <person name="Miettinen O."/>
            <person name="Hibbett D.S."/>
            <person name="Nagy L.G."/>
        </authorList>
    </citation>
    <scope>NUCLEOTIDE SEQUENCE [LARGE SCALE GENOMIC DNA]</scope>
    <source>
        <strain evidence="1 2">NL-1719</strain>
    </source>
</reference>
<proteinExistence type="predicted"/>
<protein>
    <submittedName>
        <fullName evidence="1">Amidohydrolase</fullName>
    </submittedName>
</protein>
<dbReference type="Proteomes" id="UP000308600">
    <property type="component" value="Unassembled WGS sequence"/>
</dbReference>